<feature type="compositionally biased region" description="Basic and acidic residues" evidence="1">
    <location>
        <begin position="645"/>
        <end position="655"/>
    </location>
</feature>
<evidence type="ECO:0000313" key="2">
    <source>
        <dbReference type="EMBL" id="AHH15775.1"/>
    </source>
</evidence>
<feature type="compositionally biased region" description="Gly residues" evidence="1">
    <location>
        <begin position="357"/>
        <end position="368"/>
    </location>
</feature>
<feature type="compositionally biased region" description="Low complexity" evidence="1">
    <location>
        <begin position="505"/>
        <end position="516"/>
    </location>
</feature>
<feature type="compositionally biased region" description="Acidic residues" evidence="1">
    <location>
        <begin position="671"/>
        <end position="684"/>
    </location>
</feature>
<dbReference type="HOGENOM" id="CLU_402160_0_0_11"/>
<dbReference type="KEGG" id="nno:NONO_c09680"/>
<feature type="region of interest" description="Disordered" evidence="1">
    <location>
        <begin position="334"/>
        <end position="426"/>
    </location>
</feature>
<feature type="compositionally biased region" description="Polar residues" evidence="1">
    <location>
        <begin position="339"/>
        <end position="355"/>
    </location>
</feature>
<dbReference type="PATRIC" id="fig|1415166.3.peg.981"/>
<organism evidence="2 3">
    <name type="scientific">Nocardia nova SH22a</name>
    <dbReference type="NCBI Taxonomy" id="1415166"/>
    <lineage>
        <taxon>Bacteria</taxon>
        <taxon>Bacillati</taxon>
        <taxon>Actinomycetota</taxon>
        <taxon>Actinomycetes</taxon>
        <taxon>Mycobacteriales</taxon>
        <taxon>Nocardiaceae</taxon>
        <taxon>Nocardia</taxon>
    </lineage>
</organism>
<feature type="compositionally biased region" description="Gly residues" evidence="1">
    <location>
        <begin position="529"/>
        <end position="554"/>
    </location>
</feature>
<feature type="region of interest" description="Disordered" evidence="1">
    <location>
        <begin position="250"/>
        <end position="282"/>
    </location>
</feature>
<dbReference type="Proteomes" id="UP000019150">
    <property type="component" value="Chromosome"/>
</dbReference>
<evidence type="ECO:0000256" key="1">
    <source>
        <dbReference type="SAM" id="MobiDB-lite"/>
    </source>
</evidence>
<feature type="compositionally biased region" description="Low complexity" evidence="1">
    <location>
        <begin position="369"/>
        <end position="388"/>
    </location>
</feature>
<keyword evidence="3" id="KW-1185">Reference proteome</keyword>
<evidence type="ECO:0000313" key="3">
    <source>
        <dbReference type="Proteomes" id="UP000019150"/>
    </source>
</evidence>
<sequence length="684" mass="68944">MRRTESSSTGIDKLLDTGKEGLNFFGTFVPRYKAWTGANPAGGDEAALTTRYDQQRGMDVEPLRTIGTAIGQGLDGTIGDAIRIQQLRLSELPARWSGSPGADNAAQLVQRVNGLVGGEHDNLSGIAQALSAAAEQLENVVRTKADAVRVDFATATLADRTADQIDKVIACARGDFGGVADVEEQRTKVREILPEIGTGDEPATYAKDWLDRVFVPALDGKIAAFTTLTDATHTAVNGVYEQLGGALESLGASPYTGPDGQPSAATSLQSGQPGNSSALFGSNPSVTPAALITTAPAAVDGTDPSASKPTATPISAVTSDTPLSQAAPVAATVPAAAANSGQGQSKQSGKPVSKNQGQGGAQDQGQGGAQDQSQGGAQDQSQGGAQDQGQGGAQNSGQDGGAQGDGDGSGKGGGMPQVTDMGKVGEWRPGDIANVLTAASQITGTVPDLLTHIGDPLKAVGELFKDVVGSEGITGLIHEGVDAATKIDQLVDHHAHPGEAAEQAPDPGNGNDPNGDSKGPQDNSQGHGEQPGHGGQADHGGQPGRGEQPGGAGDQSGPPQNSSPAGHEGKSIAAAPTQQPAAPAQGIPIASAPAAPNASSAMSPSGFLGGHGAPARSEGEQEHRPKIQYTAPDLDDGPAFVDAAEPDHPRAHDTGNRTPPDPAEPQPITADPDEADAEPEVQRA</sequence>
<dbReference type="OrthoDB" id="4508147at2"/>
<dbReference type="AlphaFoldDB" id="W5T8X6"/>
<feature type="region of interest" description="Disordered" evidence="1">
    <location>
        <begin position="498"/>
        <end position="684"/>
    </location>
</feature>
<gene>
    <name evidence="2" type="ORF">NONO_c09680</name>
</gene>
<feature type="compositionally biased region" description="Low complexity" evidence="1">
    <location>
        <begin position="571"/>
        <end position="605"/>
    </location>
</feature>
<feature type="region of interest" description="Disordered" evidence="1">
    <location>
        <begin position="298"/>
        <end position="320"/>
    </location>
</feature>
<dbReference type="STRING" id="1415166.NONO_c09680"/>
<dbReference type="RefSeq" id="WP_025347295.1">
    <property type="nucleotide sequence ID" value="NZ_CP006850.1"/>
</dbReference>
<protein>
    <submittedName>
        <fullName evidence="2">Uncharacterized protein</fullName>
    </submittedName>
</protein>
<proteinExistence type="predicted"/>
<accession>W5T8X6</accession>
<reference evidence="2 3" key="1">
    <citation type="journal article" date="2014" name="Appl. Environ. Microbiol.">
        <title>Insights into the Microbial Degradation of Rubber and Gutta-Percha by Analysis of the Complete Genome of Nocardia nova SH22a.</title>
        <authorList>
            <person name="Luo Q."/>
            <person name="Hiessl S."/>
            <person name="Poehlein A."/>
            <person name="Daniel R."/>
            <person name="Steinbuchel A."/>
        </authorList>
    </citation>
    <scope>NUCLEOTIDE SEQUENCE [LARGE SCALE GENOMIC DNA]</scope>
    <source>
        <strain evidence="2">SH22a</strain>
    </source>
</reference>
<dbReference type="EMBL" id="CP006850">
    <property type="protein sequence ID" value="AHH15775.1"/>
    <property type="molecule type" value="Genomic_DNA"/>
</dbReference>
<feature type="compositionally biased region" description="Gly residues" evidence="1">
    <location>
        <begin position="389"/>
        <end position="415"/>
    </location>
</feature>
<dbReference type="eggNOG" id="COG5164">
    <property type="taxonomic scope" value="Bacteria"/>
</dbReference>
<name>W5T8X6_9NOCA</name>
<feature type="compositionally biased region" description="Polar residues" evidence="1">
    <location>
        <begin position="263"/>
        <end position="282"/>
    </location>
</feature>
<feature type="compositionally biased region" description="Polar residues" evidence="1">
    <location>
        <begin position="304"/>
        <end position="320"/>
    </location>
</feature>